<comment type="caution">
    <text evidence="8">The sequence shown here is derived from an EMBL/GenBank/DDBJ whole genome shotgun (WGS) entry which is preliminary data.</text>
</comment>
<comment type="subunit">
    <text evidence="6">Homodimer.</text>
</comment>
<feature type="active site" description="Cysteine sulfenic acid (-SOH) intermediate" evidence="6">
    <location>
        <position position="60"/>
    </location>
</feature>
<dbReference type="SUPFAM" id="SSF52833">
    <property type="entry name" value="Thioredoxin-like"/>
    <property type="match status" value="1"/>
</dbReference>
<dbReference type="Gene3D" id="3.40.30.10">
    <property type="entry name" value="Glutaredoxin"/>
    <property type="match status" value="1"/>
</dbReference>
<evidence type="ECO:0000256" key="1">
    <source>
        <dbReference type="ARBA" id="ARBA00022559"/>
    </source>
</evidence>
<comment type="catalytic activity">
    <reaction evidence="6">
        <text>a hydroperoxide + [thioredoxin]-dithiol = an alcohol + [thioredoxin]-disulfide + H2O</text>
        <dbReference type="Rhea" id="RHEA:62620"/>
        <dbReference type="Rhea" id="RHEA-COMP:10698"/>
        <dbReference type="Rhea" id="RHEA-COMP:10700"/>
        <dbReference type="ChEBI" id="CHEBI:15377"/>
        <dbReference type="ChEBI" id="CHEBI:29950"/>
        <dbReference type="ChEBI" id="CHEBI:30879"/>
        <dbReference type="ChEBI" id="CHEBI:35924"/>
        <dbReference type="ChEBI" id="CHEBI:50058"/>
        <dbReference type="EC" id="1.11.1.24"/>
    </reaction>
</comment>
<keyword evidence="5 6" id="KW-0676">Redox-active center</keyword>
<dbReference type="PANTHER" id="PTHR43110:SF1">
    <property type="entry name" value="THIOL PEROXIDASE"/>
    <property type="match status" value="1"/>
</dbReference>
<dbReference type="InterPro" id="IPR013766">
    <property type="entry name" value="Thioredoxin_domain"/>
</dbReference>
<comment type="function">
    <text evidence="6">Thiol-specific peroxidase that catalyzes the reduction of hydrogen peroxide and organic hydroperoxides to water and alcohols, respectively. Plays a role in cell protection against oxidative stress by detoxifying peroxides.</text>
</comment>
<dbReference type="InterPro" id="IPR050455">
    <property type="entry name" value="Tpx_Peroxidase_subfamily"/>
</dbReference>
<feature type="disulfide bond" description="Redox-active" evidence="6">
    <location>
        <begin position="60"/>
        <end position="94"/>
    </location>
</feature>
<keyword evidence="2 6" id="KW-0049">Antioxidant</keyword>
<sequence length="167" mass="18259">MTTVTFQGNPVQLCGDLPEIGKPAPKFGGVKADLTTVHLPEYLGKRVLLNIFPSLDTPVCAASVRRFNKEASSLANTVVLCVSKDLPFAQARFCTVEGLDNVTALSVFRCHHFDDRYGLTMAEGPLKGLLARAVIIVNEEGNIIYEQLVPEVTQEPDYEAALNVLRQ</sequence>
<evidence type="ECO:0000256" key="5">
    <source>
        <dbReference type="ARBA" id="ARBA00023284"/>
    </source>
</evidence>
<proteinExistence type="inferred from homology"/>
<dbReference type="AlphaFoldDB" id="A0A9D9HLE5"/>
<keyword evidence="4 6" id="KW-1015">Disulfide bond</keyword>
<dbReference type="InterPro" id="IPR013740">
    <property type="entry name" value="Redoxin"/>
</dbReference>
<name>A0A9D9HLE5_9BACT</name>
<evidence type="ECO:0000259" key="7">
    <source>
        <dbReference type="PROSITE" id="PS51352"/>
    </source>
</evidence>
<dbReference type="InterPro" id="IPR036249">
    <property type="entry name" value="Thioredoxin-like_sf"/>
</dbReference>
<dbReference type="InterPro" id="IPR002065">
    <property type="entry name" value="TPX"/>
</dbReference>
<dbReference type="PANTHER" id="PTHR43110">
    <property type="entry name" value="THIOL PEROXIDASE"/>
    <property type="match status" value="1"/>
</dbReference>
<evidence type="ECO:0000256" key="2">
    <source>
        <dbReference type="ARBA" id="ARBA00022862"/>
    </source>
</evidence>
<dbReference type="PROSITE" id="PS01265">
    <property type="entry name" value="TPX"/>
    <property type="match status" value="1"/>
</dbReference>
<keyword evidence="3 6" id="KW-0560">Oxidoreductase</keyword>
<reference evidence="8" key="2">
    <citation type="journal article" date="2021" name="PeerJ">
        <title>Extensive microbial diversity within the chicken gut microbiome revealed by metagenomics and culture.</title>
        <authorList>
            <person name="Gilroy R."/>
            <person name="Ravi A."/>
            <person name="Getino M."/>
            <person name="Pursley I."/>
            <person name="Horton D.L."/>
            <person name="Alikhan N.F."/>
            <person name="Baker D."/>
            <person name="Gharbi K."/>
            <person name="Hall N."/>
            <person name="Watson M."/>
            <person name="Adriaenssens E.M."/>
            <person name="Foster-Nyarko E."/>
            <person name="Jarju S."/>
            <person name="Secka A."/>
            <person name="Antonio M."/>
            <person name="Oren A."/>
            <person name="Chaudhuri R.R."/>
            <person name="La Ragione R."/>
            <person name="Hildebrand F."/>
            <person name="Pallen M.J."/>
        </authorList>
    </citation>
    <scope>NUCLEOTIDE SEQUENCE</scope>
    <source>
        <strain evidence="8">B1-3475</strain>
    </source>
</reference>
<keyword evidence="1 6" id="KW-0575">Peroxidase</keyword>
<dbReference type="EC" id="1.11.1.24" evidence="6"/>
<dbReference type="NCBIfam" id="NF001808">
    <property type="entry name" value="PRK00522.1"/>
    <property type="match status" value="1"/>
</dbReference>
<comment type="similarity">
    <text evidence="6">Belongs to the peroxiredoxin family. Tpx subfamily.</text>
</comment>
<dbReference type="InterPro" id="IPR018219">
    <property type="entry name" value="Tpx_CS"/>
</dbReference>
<dbReference type="CDD" id="cd03014">
    <property type="entry name" value="PRX_Atyp2cys"/>
    <property type="match status" value="1"/>
</dbReference>
<organism evidence="8 9">
    <name type="scientific">Candidatus Cryptobacteroides intestinigallinarum</name>
    <dbReference type="NCBI Taxonomy" id="2840767"/>
    <lineage>
        <taxon>Bacteria</taxon>
        <taxon>Pseudomonadati</taxon>
        <taxon>Bacteroidota</taxon>
        <taxon>Bacteroidia</taxon>
        <taxon>Bacteroidales</taxon>
        <taxon>Candidatus Cryptobacteroides</taxon>
    </lineage>
</organism>
<dbReference type="PROSITE" id="PS51352">
    <property type="entry name" value="THIOREDOXIN_2"/>
    <property type="match status" value="1"/>
</dbReference>
<dbReference type="EMBL" id="JADIMK010000068">
    <property type="protein sequence ID" value="MBO8456000.1"/>
    <property type="molecule type" value="Genomic_DNA"/>
</dbReference>
<evidence type="ECO:0000313" key="8">
    <source>
        <dbReference type="EMBL" id="MBO8456000.1"/>
    </source>
</evidence>
<evidence type="ECO:0000256" key="6">
    <source>
        <dbReference type="HAMAP-Rule" id="MF_00269"/>
    </source>
</evidence>
<dbReference type="HAMAP" id="MF_00269">
    <property type="entry name" value="Tpx"/>
    <property type="match status" value="1"/>
</dbReference>
<dbReference type="Pfam" id="PF08534">
    <property type="entry name" value="Redoxin"/>
    <property type="match status" value="1"/>
</dbReference>
<dbReference type="GO" id="GO:0008379">
    <property type="term" value="F:thioredoxin peroxidase activity"/>
    <property type="evidence" value="ECO:0007669"/>
    <property type="project" value="UniProtKB-UniRule"/>
</dbReference>
<comment type="miscellaneous">
    <text evidence="6">The active site is a conserved redox-active cysteine residue, the peroxidatic cysteine (C(P)), which makes the nucleophilic attack on the peroxide substrate. The peroxide oxidizes the C(P)-SH to cysteine sulfenic acid (C(P)-SOH), which then reacts with another cysteine residue, the resolving cysteine (C(R)), to form a disulfide bridge. The disulfide is subsequently reduced by an appropriate electron donor to complete the catalytic cycle. In this atypical 2-Cys peroxiredoxin, C(R) is present in the same subunit to form an intramolecular disulfide. The disulfide is subsequently reduced by thioredoxin.</text>
</comment>
<evidence type="ECO:0000313" key="9">
    <source>
        <dbReference type="Proteomes" id="UP000823617"/>
    </source>
</evidence>
<protein>
    <recommendedName>
        <fullName evidence="6">Thiol peroxidase</fullName>
        <shortName evidence="6">Tpx</shortName>
        <ecNumber evidence="6">1.11.1.24</ecNumber>
    </recommendedName>
    <alternativeName>
        <fullName evidence="6">Peroxiredoxin tpx</fullName>
        <shortName evidence="6">Prx</shortName>
    </alternativeName>
    <alternativeName>
        <fullName evidence="6">Thioredoxin peroxidase</fullName>
    </alternativeName>
    <alternativeName>
        <fullName evidence="6">Thioredoxin-dependent peroxiredoxin</fullName>
    </alternativeName>
</protein>
<evidence type="ECO:0000256" key="4">
    <source>
        <dbReference type="ARBA" id="ARBA00023157"/>
    </source>
</evidence>
<feature type="domain" description="Thioredoxin" evidence="7">
    <location>
        <begin position="18"/>
        <end position="167"/>
    </location>
</feature>
<reference evidence="8" key="1">
    <citation type="submission" date="2020-10" db="EMBL/GenBank/DDBJ databases">
        <authorList>
            <person name="Gilroy R."/>
        </authorList>
    </citation>
    <scope>NUCLEOTIDE SEQUENCE</scope>
    <source>
        <strain evidence="8">B1-3475</strain>
    </source>
</reference>
<dbReference type="Proteomes" id="UP000823617">
    <property type="component" value="Unassembled WGS sequence"/>
</dbReference>
<accession>A0A9D9HLE5</accession>
<evidence type="ECO:0000256" key="3">
    <source>
        <dbReference type="ARBA" id="ARBA00023002"/>
    </source>
</evidence>
<gene>
    <name evidence="6 8" type="primary">tpx</name>
    <name evidence="8" type="ORF">IAC08_06310</name>
</gene>